<feature type="non-terminal residue" evidence="18">
    <location>
        <position position="1"/>
    </location>
</feature>
<dbReference type="Gene3D" id="3.90.78.10">
    <property type="entry name" value="UDP-N-acetylenolpyruvoylglucosamine reductase, C-terminal domain"/>
    <property type="match status" value="1"/>
</dbReference>
<dbReference type="UniPathway" id="UPA00219"/>
<dbReference type="GO" id="GO:0009252">
    <property type="term" value="P:peptidoglycan biosynthetic process"/>
    <property type="evidence" value="ECO:0007669"/>
    <property type="project" value="UniProtKB-UniPathway"/>
</dbReference>
<name>X1IMD1_9ZZZZ</name>
<dbReference type="EC" id="1.3.1.98" evidence="5"/>
<dbReference type="InterPro" id="IPR003170">
    <property type="entry name" value="MurB"/>
</dbReference>
<gene>
    <name evidence="18" type="ORF">S03H2_55848</name>
</gene>
<evidence type="ECO:0000256" key="12">
    <source>
        <dbReference type="ARBA" id="ARBA00022984"/>
    </source>
</evidence>
<dbReference type="EMBL" id="BARU01035711">
    <property type="protein sequence ID" value="GAH83571.1"/>
    <property type="molecule type" value="Genomic_DNA"/>
</dbReference>
<protein>
    <recommendedName>
        <fullName evidence="5">UDP-N-acetylmuramate dehydrogenase</fullName>
        <ecNumber evidence="5">1.3.1.98</ecNumber>
    </recommendedName>
</protein>
<comment type="function">
    <text evidence="2">Cell wall formation.</text>
</comment>
<dbReference type="InterPro" id="IPR016169">
    <property type="entry name" value="FAD-bd_PCMH_sub2"/>
</dbReference>
<dbReference type="GO" id="GO:0008360">
    <property type="term" value="P:regulation of cell shape"/>
    <property type="evidence" value="ECO:0007669"/>
    <property type="project" value="UniProtKB-KW"/>
</dbReference>
<comment type="catalytic activity">
    <reaction evidence="16">
        <text>UDP-N-acetyl-alpha-D-muramate + NADP(+) = UDP-N-acetyl-3-O-(1-carboxyvinyl)-alpha-D-glucosamine + NADPH + H(+)</text>
        <dbReference type="Rhea" id="RHEA:12248"/>
        <dbReference type="ChEBI" id="CHEBI:15378"/>
        <dbReference type="ChEBI" id="CHEBI:57783"/>
        <dbReference type="ChEBI" id="CHEBI:58349"/>
        <dbReference type="ChEBI" id="CHEBI:68483"/>
        <dbReference type="ChEBI" id="CHEBI:70757"/>
        <dbReference type="EC" id="1.3.1.98"/>
    </reaction>
</comment>
<keyword evidence="9" id="KW-0274">FAD</keyword>
<comment type="pathway">
    <text evidence="4">Cell wall biogenesis; peptidoglycan biosynthesis.</text>
</comment>
<proteinExistence type="inferred from homology"/>
<evidence type="ECO:0000256" key="2">
    <source>
        <dbReference type="ARBA" id="ARBA00003921"/>
    </source>
</evidence>
<organism evidence="18">
    <name type="scientific">marine sediment metagenome</name>
    <dbReference type="NCBI Taxonomy" id="412755"/>
    <lineage>
        <taxon>unclassified sequences</taxon>
        <taxon>metagenomes</taxon>
        <taxon>ecological metagenomes</taxon>
    </lineage>
</organism>
<dbReference type="GO" id="GO:0005829">
    <property type="term" value="C:cytosol"/>
    <property type="evidence" value="ECO:0007669"/>
    <property type="project" value="TreeGrafter"/>
</dbReference>
<dbReference type="InterPro" id="IPR036635">
    <property type="entry name" value="MurB_C_sf"/>
</dbReference>
<reference evidence="18" key="1">
    <citation type="journal article" date="2014" name="Front. Microbiol.">
        <title>High frequency of phylogenetically diverse reductive dehalogenase-homologous genes in deep subseafloor sedimentary metagenomes.</title>
        <authorList>
            <person name="Kawai M."/>
            <person name="Futagami T."/>
            <person name="Toyoda A."/>
            <person name="Takaki Y."/>
            <person name="Nishi S."/>
            <person name="Hori S."/>
            <person name="Arai W."/>
            <person name="Tsubouchi T."/>
            <person name="Morono Y."/>
            <person name="Uchiyama I."/>
            <person name="Ito T."/>
            <person name="Fujiyama A."/>
            <person name="Inagaki F."/>
            <person name="Takami H."/>
        </authorList>
    </citation>
    <scope>NUCLEOTIDE SEQUENCE</scope>
    <source>
        <strain evidence="18">Expedition CK06-06</strain>
    </source>
</reference>
<dbReference type="InterPro" id="IPR011601">
    <property type="entry name" value="MurB_C"/>
</dbReference>
<evidence type="ECO:0000256" key="15">
    <source>
        <dbReference type="ARBA" id="ARBA00023316"/>
    </source>
</evidence>
<feature type="domain" description="UDP-N-acetylenolpyruvoylglucosamine reductase C-terminal" evidence="17">
    <location>
        <begin position="70"/>
        <end position="166"/>
    </location>
</feature>
<keyword evidence="12" id="KW-0573">Peptidoglycan synthesis</keyword>
<dbReference type="GO" id="GO:0051301">
    <property type="term" value="P:cell division"/>
    <property type="evidence" value="ECO:0007669"/>
    <property type="project" value="UniProtKB-KW"/>
</dbReference>
<evidence type="ECO:0000256" key="6">
    <source>
        <dbReference type="ARBA" id="ARBA00022490"/>
    </source>
</evidence>
<dbReference type="PANTHER" id="PTHR21071">
    <property type="entry name" value="UDP-N-ACETYLENOLPYRUVOYLGLUCOSAMINE REDUCTASE"/>
    <property type="match status" value="1"/>
</dbReference>
<dbReference type="GO" id="GO:0050660">
    <property type="term" value="F:flavin adenine dinucleotide binding"/>
    <property type="evidence" value="ECO:0007669"/>
    <property type="project" value="InterPro"/>
</dbReference>
<keyword evidence="13" id="KW-0560">Oxidoreductase</keyword>
<evidence type="ECO:0000256" key="13">
    <source>
        <dbReference type="ARBA" id="ARBA00023002"/>
    </source>
</evidence>
<keyword evidence="15" id="KW-0961">Cell wall biogenesis/degradation</keyword>
<evidence type="ECO:0000256" key="11">
    <source>
        <dbReference type="ARBA" id="ARBA00022960"/>
    </source>
</evidence>
<comment type="caution">
    <text evidence="18">The sequence shown here is derived from an EMBL/GenBank/DDBJ whole genome shotgun (WGS) entry which is preliminary data.</text>
</comment>
<dbReference type="GO" id="GO:0071555">
    <property type="term" value="P:cell wall organization"/>
    <property type="evidence" value="ECO:0007669"/>
    <property type="project" value="UniProtKB-KW"/>
</dbReference>
<evidence type="ECO:0000256" key="5">
    <source>
        <dbReference type="ARBA" id="ARBA00012518"/>
    </source>
</evidence>
<keyword evidence="8" id="KW-0285">Flavoprotein</keyword>
<evidence type="ECO:0000256" key="1">
    <source>
        <dbReference type="ARBA" id="ARBA00001974"/>
    </source>
</evidence>
<evidence type="ECO:0000256" key="3">
    <source>
        <dbReference type="ARBA" id="ARBA00004496"/>
    </source>
</evidence>
<keyword evidence="11" id="KW-0133">Cell shape</keyword>
<evidence type="ECO:0000313" key="18">
    <source>
        <dbReference type="EMBL" id="GAH83571.1"/>
    </source>
</evidence>
<accession>X1IMD1</accession>
<dbReference type="PANTHER" id="PTHR21071:SF4">
    <property type="entry name" value="UDP-N-ACETYLENOLPYRUVOYLGLUCOSAMINE REDUCTASE"/>
    <property type="match status" value="1"/>
</dbReference>
<dbReference type="SUPFAM" id="SSF56194">
    <property type="entry name" value="Uridine diphospho-N-Acetylenolpyruvylglucosamine reductase, MurB, C-terminal domain"/>
    <property type="match status" value="1"/>
</dbReference>
<keyword evidence="14" id="KW-0131">Cell cycle</keyword>
<evidence type="ECO:0000256" key="4">
    <source>
        <dbReference type="ARBA" id="ARBA00004752"/>
    </source>
</evidence>
<evidence type="ECO:0000256" key="14">
    <source>
        <dbReference type="ARBA" id="ARBA00023306"/>
    </source>
</evidence>
<keyword evidence="7" id="KW-0132">Cell division</keyword>
<dbReference type="GO" id="GO:0008762">
    <property type="term" value="F:UDP-N-acetylmuramate dehydrogenase activity"/>
    <property type="evidence" value="ECO:0007669"/>
    <property type="project" value="UniProtKB-EC"/>
</dbReference>
<evidence type="ECO:0000259" key="17">
    <source>
        <dbReference type="Pfam" id="PF02873"/>
    </source>
</evidence>
<sequence>AIFGNAGSQGETISSLLKEIEAVTPDGRIKRIKKEAIKFGYRKSGLEGNIIVSAVFKFKKTDRKTTRALLRKNLIKKIYKQDYTAPSAGCIFKNPIGSRFSAGELIDRCGLKGRICGGAQISERHANFIINKNNAKAEDIFSLIKLIKNKVKAGYGIKLEEEVKIIR</sequence>
<dbReference type="NCBIfam" id="TIGR00179">
    <property type="entry name" value="murB"/>
    <property type="match status" value="1"/>
</dbReference>
<dbReference type="HAMAP" id="MF_00037">
    <property type="entry name" value="MurB"/>
    <property type="match status" value="1"/>
</dbReference>
<evidence type="ECO:0000256" key="7">
    <source>
        <dbReference type="ARBA" id="ARBA00022618"/>
    </source>
</evidence>
<evidence type="ECO:0000256" key="16">
    <source>
        <dbReference type="ARBA" id="ARBA00048914"/>
    </source>
</evidence>
<dbReference type="Gene3D" id="3.30.465.10">
    <property type="match status" value="1"/>
</dbReference>
<evidence type="ECO:0000256" key="10">
    <source>
        <dbReference type="ARBA" id="ARBA00022857"/>
    </source>
</evidence>
<dbReference type="Pfam" id="PF02873">
    <property type="entry name" value="MurB_C"/>
    <property type="match status" value="1"/>
</dbReference>
<dbReference type="AlphaFoldDB" id="X1IMD1"/>
<keyword evidence="6" id="KW-0963">Cytoplasm</keyword>
<dbReference type="SUPFAM" id="SSF56176">
    <property type="entry name" value="FAD-binding/transporter-associated domain-like"/>
    <property type="match status" value="1"/>
</dbReference>
<keyword evidence="10" id="KW-0521">NADP</keyword>
<comment type="cofactor">
    <cofactor evidence="1">
        <name>FAD</name>
        <dbReference type="ChEBI" id="CHEBI:57692"/>
    </cofactor>
</comment>
<evidence type="ECO:0000256" key="8">
    <source>
        <dbReference type="ARBA" id="ARBA00022630"/>
    </source>
</evidence>
<dbReference type="InterPro" id="IPR036318">
    <property type="entry name" value="FAD-bd_PCMH-like_sf"/>
</dbReference>
<evidence type="ECO:0000256" key="9">
    <source>
        <dbReference type="ARBA" id="ARBA00022827"/>
    </source>
</evidence>
<comment type="subcellular location">
    <subcellularLocation>
        <location evidence="3">Cytoplasm</location>
    </subcellularLocation>
</comment>